<comment type="caution">
    <text evidence="1">The sequence shown here is derived from an EMBL/GenBank/DDBJ whole genome shotgun (WGS) entry which is preliminary data.</text>
</comment>
<keyword evidence="2" id="KW-1185">Reference proteome</keyword>
<name>A0ACC3CCP1_PYRYE</name>
<proteinExistence type="predicted"/>
<reference evidence="1" key="1">
    <citation type="submission" date="2019-11" db="EMBL/GenBank/DDBJ databases">
        <title>Nori genome reveals adaptations in red seaweeds to the harsh intertidal environment.</title>
        <authorList>
            <person name="Wang D."/>
            <person name="Mao Y."/>
        </authorList>
    </citation>
    <scope>NUCLEOTIDE SEQUENCE</scope>
    <source>
        <tissue evidence="1">Gametophyte</tissue>
    </source>
</reference>
<evidence type="ECO:0000313" key="1">
    <source>
        <dbReference type="EMBL" id="KAK1868020.1"/>
    </source>
</evidence>
<gene>
    <name evidence="1" type="ORF">I4F81_010517</name>
</gene>
<evidence type="ECO:0000313" key="2">
    <source>
        <dbReference type="Proteomes" id="UP000798662"/>
    </source>
</evidence>
<dbReference type="EMBL" id="CM020620">
    <property type="protein sequence ID" value="KAK1868020.1"/>
    <property type="molecule type" value="Genomic_DNA"/>
</dbReference>
<accession>A0ACC3CCP1</accession>
<sequence>MTASAGVAAAGTAAAATDIGSDVGVNSAVTAAATTGAPGNVDDCGDSSTAVGGAPYPPPSPSSSANADGADGGSPMGRRRPSAAAAATARVSTPRLALMVSADLGLSFCWVLKYALATPHLAHTLGASAAVSHALWALGPLTGLLAPLIGTLSDRHASRHGRRRPFVAAGAVASVVGMTVFAWAGSALPAGRSVATAVAFAGFGLWDVGLQAMLFPSRALLADVLPADRQHDVQAVAAVLAGVAEVAAGGLVWSMAEPVASIRSLLAGGAVVLLVTTAVSLVLCVEAPTDGSARGEDVELATVGGGDAWWEGNNGGPRGVGASSVATPFLGVPPPNGDHASCGAGGDAQEGPRAGGAPRSGDIGPPPPPSASRSTLAATVASMAALPPTVARVVVVYALAWFSFFCTLPYFSAWLGTSVLRGSPSAARGTPAADAYQAGVTIFSAASVVKAVAGLAFGGCYPTFLRGLGGGGERTLLSWPLGAYAVVLWAVADTRSGWVAGAAVAAAAVPFVVTQTIPVAMVVTPPGGDAAGAGGRGVNLGVLNLACVLPQLLDTAYTGWVAGRWGEAAVLRIGGGWAAAAAVAAFVLL</sequence>
<dbReference type="Proteomes" id="UP000798662">
    <property type="component" value="Chromosome 3"/>
</dbReference>
<organism evidence="1 2">
    <name type="scientific">Pyropia yezoensis</name>
    <name type="common">Susabi-nori</name>
    <name type="synonym">Porphyra yezoensis</name>
    <dbReference type="NCBI Taxonomy" id="2788"/>
    <lineage>
        <taxon>Eukaryota</taxon>
        <taxon>Rhodophyta</taxon>
        <taxon>Bangiophyceae</taxon>
        <taxon>Bangiales</taxon>
        <taxon>Bangiaceae</taxon>
        <taxon>Pyropia</taxon>
    </lineage>
</organism>
<protein>
    <submittedName>
        <fullName evidence="1">Uncharacterized protein</fullName>
    </submittedName>
</protein>